<dbReference type="Proteomes" id="UP000177235">
    <property type="component" value="Unassembled WGS sequence"/>
</dbReference>
<organism evidence="1 2">
    <name type="scientific">Candidatus Doudnabacteria bacterium RIFCSPLOWO2_02_FULL_48_13</name>
    <dbReference type="NCBI Taxonomy" id="1817845"/>
    <lineage>
        <taxon>Bacteria</taxon>
        <taxon>Candidatus Doudnaibacteriota</taxon>
    </lineage>
</organism>
<dbReference type="AlphaFoldDB" id="A0A1F5QDK6"/>
<accession>A0A1F5QDK6</accession>
<proteinExistence type="predicted"/>
<gene>
    <name evidence="1" type="ORF">A3J05_02030</name>
</gene>
<comment type="caution">
    <text evidence="1">The sequence shown here is derived from an EMBL/GenBank/DDBJ whole genome shotgun (WGS) entry which is preliminary data.</text>
</comment>
<protein>
    <submittedName>
        <fullName evidence="1">Uncharacterized protein</fullName>
    </submittedName>
</protein>
<evidence type="ECO:0000313" key="2">
    <source>
        <dbReference type="Proteomes" id="UP000177235"/>
    </source>
</evidence>
<name>A0A1F5QDK6_9BACT</name>
<evidence type="ECO:0000313" key="1">
    <source>
        <dbReference type="EMBL" id="OGE99962.1"/>
    </source>
</evidence>
<dbReference type="EMBL" id="MFFF01000005">
    <property type="protein sequence ID" value="OGE99962.1"/>
    <property type="molecule type" value="Genomic_DNA"/>
</dbReference>
<reference evidence="1 2" key="1">
    <citation type="journal article" date="2016" name="Nat. Commun.">
        <title>Thousands of microbial genomes shed light on interconnected biogeochemical processes in an aquifer system.</title>
        <authorList>
            <person name="Anantharaman K."/>
            <person name="Brown C.T."/>
            <person name="Hug L.A."/>
            <person name="Sharon I."/>
            <person name="Castelle C.J."/>
            <person name="Probst A.J."/>
            <person name="Thomas B.C."/>
            <person name="Singh A."/>
            <person name="Wilkins M.J."/>
            <person name="Karaoz U."/>
            <person name="Brodie E.L."/>
            <person name="Williams K.H."/>
            <person name="Hubbard S.S."/>
            <person name="Banfield J.F."/>
        </authorList>
    </citation>
    <scope>NUCLEOTIDE SEQUENCE [LARGE SCALE GENOMIC DNA]</scope>
</reference>
<sequence>MRKLDRYDLLDVISGRLRTTDGIASLFDEDECAIRALALKLKQEGLTVVNEKNVSLTRKGRGLQDQRLMTAAVQAELNSLRLRCAAAIREAAPTMPAKRMSECTESILEAALVYARDPLIYDLRRAVRTRLSNANIKSADLKRVADHIADQIGGVCHARRHRIVSTVAG</sequence>